<dbReference type="InterPro" id="IPR008271">
    <property type="entry name" value="Ser/Thr_kinase_AS"/>
</dbReference>
<feature type="domain" description="Protein kinase" evidence="5">
    <location>
        <begin position="73"/>
        <end position="380"/>
    </location>
</feature>
<dbReference type="Gene3D" id="1.10.510.10">
    <property type="entry name" value="Transferase(Phosphotransferase) domain 1"/>
    <property type="match status" value="1"/>
</dbReference>
<gene>
    <name evidence="6" type="ORF">BJ684DRAFT_18091</name>
</gene>
<organism evidence="6 7">
    <name type="scientific">Piptocephalis cylindrospora</name>
    <dbReference type="NCBI Taxonomy" id="1907219"/>
    <lineage>
        <taxon>Eukaryota</taxon>
        <taxon>Fungi</taxon>
        <taxon>Fungi incertae sedis</taxon>
        <taxon>Zoopagomycota</taxon>
        <taxon>Zoopagomycotina</taxon>
        <taxon>Zoopagomycetes</taxon>
        <taxon>Zoopagales</taxon>
        <taxon>Piptocephalidaceae</taxon>
        <taxon>Piptocephalis</taxon>
    </lineage>
</organism>
<evidence type="ECO:0000313" key="6">
    <source>
        <dbReference type="EMBL" id="RKP11304.1"/>
    </source>
</evidence>
<keyword evidence="6" id="KW-0808">Transferase</keyword>
<dbReference type="InterPro" id="IPR000719">
    <property type="entry name" value="Prot_kinase_dom"/>
</dbReference>
<dbReference type="SUPFAM" id="SSF56112">
    <property type="entry name" value="Protein kinase-like (PK-like)"/>
    <property type="match status" value="1"/>
</dbReference>
<dbReference type="PROSITE" id="PS00108">
    <property type="entry name" value="PROTEIN_KINASE_ST"/>
    <property type="match status" value="1"/>
</dbReference>
<dbReference type="PROSITE" id="PS00107">
    <property type="entry name" value="PROTEIN_KINASE_ATP"/>
    <property type="match status" value="1"/>
</dbReference>
<dbReference type="Pfam" id="PF00069">
    <property type="entry name" value="Pkinase"/>
    <property type="match status" value="1"/>
</dbReference>
<feature type="binding site" evidence="3">
    <location>
        <position position="109"/>
    </location>
    <ligand>
        <name>ATP</name>
        <dbReference type="ChEBI" id="CHEBI:30616"/>
    </ligand>
</feature>
<keyword evidence="2 3" id="KW-0067">ATP-binding</keyword>
<proteinExistence type="inferred from homology"/>
<dbReference type="PANTHER" id="PTHR44167:SF24">
    <property type="entry name" value="SERINE_THREONINE-PROTEIN KINASE CHK2"/>
    <property type="match status" value="1"/>
</dbReference>
<dbReference type="PROSITE" id="PS50011">
    <property type="entry name" value="PROTEIN_KINASE_DOM"/>
    <property type="match status" value="1"/>
</dbReference>
<dbReference type="Gene3D" id="3.30.200.20">
    <property type="entry name" value="Phosphorylase Kinase, domain 1"/>
    <property type="match status" value="1"/>
</dbReference>
<name>A0A4P9XY78_9FUNG</name>
<dbReference type="InterPro" id="IPR011009">
    <property type="entry name" value="Kinase-like_dom_sf"/>
</dbReference>
<dbReference type="SMART" id="SM00220">
    <property type="entry name" value="S_TKc"/>
    <property type="match status" value="1"/>
</dbReference>
<dbReference type="Proteomes" id="UP000267251">
    <property type="component" value="Unassembled WGS sequence"/>
</dbReference>
<dbReference type="GO" id="GO:0044773">
    <property type="term" value="P:mitotic DNA damage checkpoint signaling"/>
    <property type="evidence" value="ECO:0007669"/>
    <property type="project" value="TreeGrafter"/>
</dbReference>
<dbReference type="GO" id="GO:0005524">
    <property type="term" value="F:ATP binding"/>
    <property type="evidence" value="ECO:0007669"/>
    <property type="project" value="UniProtKB-UniRule"/>
</dbReference>
<evidence type="ECO:0000313" key="7">
    <source>
        <dbReference type="Proteomes" id="UP000267251"/>
    </source>
</evidence>
<evidence type="ECO:0000256" key="3">
    <source>
        <dbReference type="PROSITE-ProRule" id="PRU10141"/>
    </source>
</evidence>
<dbReference type="EMBL" id="KZ989025">
    <property type="protein sequence ID" value="RKP11304.1"/>
    <property type="molecule type" value="Genomic_DNA"/>
</dbReference>
<keyword evidence="6" id="KW-0418">Kinase</keyword>
<keyword evidence="7" id="KW-1185">Reference proteome</keyword>
<protein>
    <submittedName>
        <fullName evidence="6">Kinase-like domain-containing protein</fullName>
    </submittedName>
</protein>
<keyword evidence="4" id="KW-0723">Serine/threonine-protein kinase</keyword>
<dbReference type="OrthoDB" id="5569250at2759"/>
<evidence type="ECO:0000256" key="1">
    <source>
        <dbReference type="ARBA" id="ARBA00022741"/>
    </source>
</evidence>
<dbReference type="InterPro" id="IPR017441">
    <property type="entry name" value="Protein_kinase_ATP_BS"/>
</dbReference>
<dbReference type="GO" id="GO:0004674">
    <property type="term" value="F:protein serine/threonine kinase activity"/>
    <property type="evidence" value="ECO:0007669"/>
    <property type="project" value="UniProtKB-KW"/>
</dbReference>
<dbReference type="PANTHER" id="PTHR44167">
    <property type="entry name" value="OVARIAN-SPECIFIC SERINE/THREONINE-PROTEIN KINASE LOK-RELATED"/>
    <property type="match status" value="1"/>
</dbReference>
<sequence length="400" mass="45331">MSQQLSQPLRFQDLKCSSYLPSLQDYGMPAKPLLPDPKLFEGYSKAKLRAWSKCSRYIKSSAKGTGNGLFLPYKIQDVLGSGAFGQVYYGEWTGYGGADSTPIPVAIKKVPKFRGKDIPYSTKKLAQMFYREVTTTIAAYSVAPFGVIQPLDLHLDEHGHWFFILEKAQGNPLALRNDKVSLNKFHSVETIPGQPIPEAIVRAIYAQLIRALALLNKAHIIHWDVKDENMLYSCSGGSCNVKLIDFAGSTRVKSWLLFRSHSYTPAVFPYCVLTYTCPTSKYMRGIDVYTVIASIHRALSFPIAQFQQVDGSKRATLPKTKAETDLLSHYIQRDWTEGAFRIRPISKQLQHLFEAILPKHAWMDHPTTFSEIARDIHNWFTAPLEGMRDFSESRRKRQLS</sequence>
<evidence type="ECO:0000256" key="4">
    <source>
        <dbReference type="RuleBase" id="RU000304"/>
    </source>
</evidence>
<dbReference type="AlphaFoldDB" id="A0A4P9XY78"/>
<dbReference type="GO" id="GO:0005634">
    <property type="term" value="C:nucleus"/>
    <property type="evidence" value="ECO:0007669"/>
    <property type="project" value="TreeGrafter"/>
</dbReference>
<reference evidence="7" key="1">
    <citation type="journal article" date="2018" name="Nat. Microbiol.">
        <title>Leveraging single-cell genomics to expand the fungal tree of life.</title>
        <authorList>
            <person name="Ahrendt S.R."/>
            <person name="Quandt C.A."/>
            <person name="Ciobanu D."/>
            <person name="Clum A."/>
            <person name="Salamov A."/>
            <person name="Andreopoulos B."/>
            <person name="Cheng J.F."/>
            <person name="Woyke T."/>
            <person name="Pelin A."/>
            <person name="Henrissat B."/>
            <person name="Reynolds N.K."/>
            <person name="Benny G.L."/>
            <person name="Smith M.E."/>
            <person name="James T.Y."/>
            <person name="Grigoriev I.V."/>
        </authorList>
    </citation>
    <scope>NUCLEOTIDE SEQUENCE [LARGE SCALE GENOMIC DNA]</scope>
</reference>
<evidence type="ECO:0000256" key="2">
    <source>
        <dbReference type="ARBA" id="ARBA00022840"/>
    </source>
</evidence>
<evidence type="ECO:0000259" key="5">
    <source>
        <dbReference type="PROSITE" id="PS50011"/>
    </source>
</evidence>
<accession>A0A4P9XY78</accession>
<keyword evidence="1 3" id="KW-0547">Nucleotide-binding</keyword>
<comment type="similarity">
    <text evidence="4">Belongs to the protein kinase superfamily.</text>
</comment>